<feature type="region of interest" description="Disordered" evidence="1">
    <location>
        <begin position="40"/>
        <end position="60"/>
    </location>
</feature>
<sequence>MRQKTSSPGFVAAGLGWGLAAGLALGVLLIAPAMAALGGASTSEPQGLDPRAQSAEAEAAAANEVLATQAEEMVAGELEGTAIVMIRAAGVDDDSADKQHWLINTAGADNAGTITLTDKFTSQDAANELSTIISSTLPAGAQLSVDNRSPGVHAGEAFAAALGEATATDREFLLETLAQAGFLTYDEDVAAADAAVLLTGPPAQDSSYADRLLAEMAQAFNAAGGTLVVAGEGAGESEGATRVDYADTEAGRVNTVLTLRDELS</sequence>
<protein>
    <recommendedName>
        <fullName evidence="4">Copper transporter</fullName>
    </recommendedName>
</protein>
<dbReference type="RefSeq" id="WP_006840370.1">
    <property type="nucleotide sequence ID" value="NZ_GG667192.1"/>
</dbReference>
<dbReference type="HOGENOM" id="CLU_072020_0_0_11"/>
<dbReference type="GO" id="GO:0055070">
    <property type="term" value="P:copper ion homeostasis"/>
    <property type="evidence" value="ECO:0007669"/>
    <property type="project" value="InterPro"/>
</dbReference>
<gene>
    <name evidence="2" type="ORF">HMPREF0298_1643</name>
</gene>
<comment type="caution">
    <text evidence="2">The sequence shown here is derived from an EMBL/GenBank/DDBJ whole genome shotgun (WGS) entry which is preliminary data.</text>
</comment>
<dbReference type="EMBL" id="ACHJ01000123">
    <property type="protein sequence ID" value="EEI16612.1"/>
    <property type="molecule type" value="Genomic_DNA"/>
</dbReference>
<evidence type="ECO:0000256" key="1">
    <source>
        <dbReference type="SAM" id="MobiDB-lite"/>
    </source>
</evidence>
<dbReference type="eggNOG" id="ENOG5032TBA">
    <property type="taxonomic scope" value="Bacteria"/>
</dbReference>
<evidence type="ECO:0000313" key="2">
    <source>
        <dbReference type="EMBL" id="EEI16612.1"/>
    </source>
</evidence>
<dbReference type="STRING" id="525263.HMPREF0298_1643"/>
<dbReference type="Proteomes" id="UP000006196">
    <property type="component" value="Unassembled WGS sequence"/>
</dbReference>
<name>C0XT73_CORLD</name>
<organism evidence="2 3">
    <name type="scientific">Corynebacterium lipophiloflavum (strain ATCC 700352 / DSM 44291 / CCUG 37336 / JCM 10383 / DMMZ 1944)</name>
    <dbReference type="NCBI Taxonomy" id="525263"/>
    <lineage>
        <taxon>Bacteria</taxon>
        <taxon>Bacillati</taxon>
        <taxon>Actinomycetota</taxon>
        <taxon>Actinomycetes</taxon>
        <taxon>Mycobacteriales</taxon>
        <taxon>Corynebacteriaceae</taxon>
        <taxon>Corynebacterium</taxon>
    </lineage>
</organism>
<dbReference type="AlphaFoldDB" id="C0XT73"/>
<dbReference type="GO" id="GO:0016020">
    <property type="term" value="C:membrane"/>
    <property type="evidence" value="ECO:0007669"/>
    <property type="project" value="InterPro"/>
</dbReference>
<reference evidence="2" key="1">
    <citation type="submission" date="2009-01" db="EMBL/GenBank/DDBJ databases">
        <authorList>
            <person name="Qin X."/>
            <person name="Bachman B."/>
            <person name="Battles P."/>
            <person name="Bell A."/>
            <person name="Bess C."/>
            <person name="Bickham C."/>
            <person name="Chaboub L."/>
            <person name="Chen D."/>
            <person name="Coyle M."/>
            <person name="Deiros D.R."/>
            <person name="Dinh H."/>
            <person name="Forbes L."/>
            <person name="Fowler G."/>
            <person name="Francisco L."/>
            <person name="Fu Q."/>
            <person name="Gubbala S."/>
            <person name="Hale W."/>
            <person name="Han Y."/>
            <person name="Hemphill L."/>
            <person name="Highlander S.K."/>
            <person name="Hirani K."/>
            <person name="Hogues M."/>
            <person name="Jackson L."/>
            <person name="Jakkamsetti A."/>
            <person name="Javaid M."/>
            <person name="Jiang H."/>
            <person name="Korchina V."/>
            <person name="Kovar C."/>
            <person name="Lara F."/>
            <person name="Lee S."/>
            <person name="Mata R."/>
            <person name="Mathew T."/>
            <person name="Moen C."/>
            <person name="Morales K."/>
            <person name="Munidasa M."/>
            <person name="Nazareth L."/>
            <person name="Ngo R."/>
            <person name="Nguyen L."/>
            <person name="Okwuonu G."/>
            <person name="Ongeri F."/>
            <person name="Patil S."/>
            <person name="Petrosino J."/>
            <person name="Pham C."/>
            <person name="Pham P."/>
            <person name="Pu L.-L."/>
            <person name="Puazo M."/>
            <person name="Raj R."/>
            <person name="Reid J."/>
            <person name="Rouhana J."/>
            <person name="Saada N."/>
            <person name="Shang Y."/>
            <person name="Simmons D."/>
            <person name="Thornton R."/>
            <person name="Warren J."/>
            <person name="Weissenberger G."/>
            <person name="Zhang J."/>
            <person name="Zhang L."/>
            <person name="Zhou C."/>
            <person name="Zhu D."/>
            <person name="Muzny D."/>
            <person name="Worley K."/>
            <person name="Gibbs R."/>
        </authorList>
    </citation>
    <scope>NUCLEOTIDE SEQUENCE [LARGE SCALE GENOMIC DNA]</scope>
    <source>
        <strain evidence="2">DSM 44291</strain>
    </source>
</reference>
<accession>C0XT73</accession>
<proteinExistence type="predicted"/>
<dbReference type="InterPro" id="IPR021522">
    <property type="entry name" value="MctB"/>
</dbReference>
<dbReference type="Pfam" id="PF11382">
    <property type="entry name" value="MctB"/>
    <property type="match status" value="1"/>
</dbReference>
<evidence type="ECO:0008006" key="4">
    <source>
        <dbReference type="Google" id="ProtNLM"/>
    </source>
</evidence>
<dbReference type="OrthoDB" id="4350157at2"/>
<keyword evidence="3" id="KW-1185">Reference proteome</keyword>
<evidence type="ECO:0000313" key="3">
    <source>
        <dbReference type="Proteomes" id="UP000006196"/>
    </source>
</evidence>